<reference evidence="1" key="1">
    <citation type="journal article" date="2020" name="mSystems">
        <title>Genome- and Community-Level Interaction Insights into Carbon Utilization and Element Cycling Functions of Hydrothermarchaeota in Hydrothermal Sediment.</title>
        <authorList>
            <person name="Zhou Z."/>
            <person name="Liu Y."/>
            <person name="Xu W."/>
            <person name="Pan J."/>
            <person name="Luo Z.H."/>
            <person name="Li M."/>
        </authorList>
    </citation>
    <scope>NUCLEOTIDE SEQUENCE [LARGE SCALE GENOMIC DNA]</scope>
    <source>
        <strain evidence="1">SpSt-349</strain>
    </source>
</reference>
<proteinExistence type="predicted"/>
<accession>A0A831UGT6</accession>
<comment type="caution">
    <text evidence="1">The sequence shown here is derived from an EMBL/GenBank/DDBJ whole genome shotgun (WGS) entry which is preliminary data.</text>
</comment>
<organism evidence="1">
    <name type="scientific">Geobacter metallireducens</name>
    <dbReference type="NCBI Taxonomy" id="28232"/>
    <lineage>
        <taxon>Bacteria</taxon>
        <taxon>Pseudomonadati</taxon>
        <taxon>Thermodesulfobacteriota</taxon>
        <taxon>Desulfuromonadia</taxon>
        <taxon>Geobacterales</taxon>
        <taxon>Geobacteraceae</taxon>
        <taxon>Geobacter</taxon>
    </lineage>
</organism>
<gene>
    <name evidence="1" type="ORF">ENQ87_06985</name>
</gene>
<protein>
    <submittedName>
        <fullName evidence="1">Uncharacterized protein</fullName>
    </submittedName>
</protein>
<sequence length="396" mass="44536">MGNNDRIAALRELPAKQRMDRILDDPEARELARALPEQELYWLIKEIGETDALGLWELASPEQRTFILDMELWDKWNFAADKSFEWLGHLLEAGEAAVVEQLPHLDLELLLLMLKKEISVGGGVGELLPDDERTFDWDHSFDNLYFITFKNDKHARTVGSFLDIVFRARNDLYLGIMEGIKAEEEIELEELAFRFRSGRLADLGFPELEEAQAIYSRINPATFTLEGGKELFAAAIPPHLPALPGAAGSLLNRLLARPGSDAIRQELTYLVNSALVADGAALHDREAMQVVLERVHGYLNIALEFLARNDEEGAAAILAGERLKRLFQLGFSIVMDLGKQARGHVSDDYATGKALRALHATPPRYYRALDPDGADGFREFRDLADVERAREFLARI</sequence>
<name>A0A831UGT6_GEOME</name>
<dbReference type="AlphaFoldDB" id="A0A831UGT6"/>
<evidence type="ECO:0000313" key="1">
    <source>
        <dbReference type="EMBL" id="HEN42109.1"/>
    </source>
</evidence>
<dbReference type="EMBL" id="DSOV01000028">
    <property type="protein sequence ID" value="HEN42109.1"/>
    <property type="molecule type" value="Genomic_DNA"/>
</dbReference>
<dbReference type="InterPro" id="IPR045750">
    <property type="entry name" value="DUF6178"/>
</dbReference>
<dbReference type="Pfam" id="PF19676">
    <property type="entry name" value="DUF6178"/>
    <property type="match status" value="1"/>
</dbReference>